<evidence type="ECO:0000313" key="2">
    <source>
        <dbReference type="EMBL" id="EUA88677.1"/>
    </source>
</evidence>
<gene>
    <name evidence="2" type="ORF">I551_4850</name>
</gene>
<evidence type="ECO:0000313" key="3">
    <source>
        <dbReference type="Proteomes" id="UP000020681"/>
    </source>
</evidence>
<comment type="caution">
    <text evidence="2">The sequence shown here is derived from an EMBL/GenBank/DDBJ whole genome shotgun (WGS) entry which is preliminary data.</text>
</comment>
<sequence length="57" mass="5778">MGILVGLHVSEPPGERRAPGTVGRSTPKSAALRADRAAVGTTAPAPPSEQLVNTSIM</sequence>
<protein>
    <submittedName>
        <fullName evidence="2">Uncharacterized protein</fullName>
    </submittedName>
</protein>
<dbReference type="EMBL" id="JAOL01000136">
    <property type="protein sequence ID" value="EUA88677.1"/>
    <property type="molecule type" value="Genomic_DNA"/>
</dbReference>
<proteinExistence type="predicted"/>
<feature type="region of interest" description="Disordered" evidence="1">
    <location>
        <begin position="1"/>
        <end position="57"/>
    </location>
</feature>
<dbReference type="Proteomes" id="UP000020681">
    <property type="component" value="Unassembled WGS sequence"/>
</dbReference>
<organism evidence="2 3">
    <name type="scientific">Mycobacterium ulcerans str. Harvey</name>
    <dbReference type="NCBI Taxonomy" id="1299332"/>
    <lineage>
        <taxon>Bacteria</taxon>
        <taxon>Bacillati</taxon>
        <taxon>Actinomycetota</taxon>
        <taxon>Actinomycetes</taxon>
        <taxon>Mycobacteriales</taxon>
        <taxon>Mycobacteriaceae</taxon>
        <taxon>Mycobacterium</taxon>
        <taxon>Mycobacterium ulcerans group</taxon>
    </lineage>
</organism>
<accession>A0ABN0QVA9</accession>
<reference evidence="2 3" key="1">
    <citation type="submission" date="2014-01" db="EMBL/GenBank/DDBJ databases">
        <authorList>
            <person name="Dobos K."/>
            <person name="Lenaerts A."/>
            <person name="Ordway D."/>
            <person name="DeGroote M.A."/>
            <person name="Parker T."/>
            <person name="Sizemore C."/>
            <person name="Tallon L.J."/>
            <person name="Sadzewicz L.K."/>
            <person name="Sengamalay N."/>
            <person name="Fraser C.M."/>
            <person name="Hine E."/>
            <person name="Shefchek K.A."/>
            <person name="Das S.P."/>
            <person name="Tettelin H."/>
        </authorList>
    </citation>
    <scope>NUCLEOTIDE SEQUENCE [LARGE SCALE GENOMIC DNA]</scope>
    <source>
        <strain evidence="2 3">Harvey</strain>
    </source>
</reference>
<name>A0ABN0QVA9_MYCUL</name>
<evidence type="ECO:0000256" key="1">
    <source>
        <dbReference type="SAM" id="MobiDB-lite"/>
    </source>
</evidence>
<keyword evidence="3" id="KW-1185">Reference proteome</keyword>